<evidence type="ECO:0000256" key="9">
    <source>
        <dbReference type="ARBA" id="ARBA00023160"/>
    </source>
</evidence>
<dbReference type="Proteomes" id="UP001526337">
    <property type="component" value="Unassembled WGS sequence"/>
</dbReference>
<dbReference type="InterPro" id="IPR000089">
    <property type="entry name" value="Biotin_lipoyl"/>
</dbReference>
<dbReference type="PROSITE" id="PS50968">
    <property type="entry name" value="BIOTINYL_LIPOYL"/>
    <property type="match status" value="1"/>
</dbReference>
<evidence type="ECO:0000256" key="4">
    <source>
        <dbReference type="ARBA" id="ARBA00017562"/>
    </source>
</evidence>
<dbReference type="InterPro" id="IPR003016">
    <property type="entry name" value="2-oxoA_DH_lipoyl-BS"/>
</dbReference>
<dbReference type="InterPro" id="IPR001249">
    <property type="entry name" value="AcCoA_biotinCC"/>
</dbReference>
<evidence type="ECO:0000313" key="14">
    <source>
        <dbReference type="Proteomes" id="UP001526337"/>
    </source>
</evidence>
<dbReference type="PRINTS" id="PR01071">
    <property type="entry name" value="ACOABIOTINCC"/>
</dbReference>
<protein>
    <recommendedName>
        <fullName evidence="4 11">Biotin carboxyl carrier protein of acetyl-CoA carboxylase</fullName>
    </recommendedName>
</protein>
<dbReference type="PROSITE" id="PS00188">
    <property type="entry name" value="BIOTIN"/>
    <property type="match status" value="1"/>
</dbReference>
<evidence type="ECO:0000256" key="5">
    <source>
        <dbReference type="ARBA" id="ARBA00022516"/>
    </source>
</evidence>
<dbReference type="CDD" id="cd06850">
    <property type="entry name" value="biotinyl_domain"/>
    <property type="match status" value="1"/>
</dbReference>
<feature type="domain" description="Lipoyl-binding" evidence="12">
    <location>
        <begin position="61"/>
        <end position="138"/>
    </location>
</feature>
<name>A0ABT3KA98_9PROT</name>
<evidence type="ECO:0000256" key="3">
    <source>
        <dbReference type="ARBA" id="ARBA00005194"/>
    </source>
</evidence>
<dbReference type="SUPFAM" id="SSF51230">
    <property type="entry name" value="Single hybrid motif"/>
    <property type="match status" value="1"/>
</dbReference>
<evidence type="ECO:0000256" key="8">
    <source>
        <dbReference type="ARBA" id="ARBA00023098"/>
    </source>
</evidence>
<dbReference type="Gene3D" id="2.40.50.100">
    <property type="match status" value="1"/>
</dbReference>
<evidence type="ECO:0000256" key="10">
    <source>
        <dbReference type="ARBA" id="ARBA00023267"/>
    </source>
</evidence>
<evidence type="ECO:0000256" key="6">
    <source>
        <dbReference type="ARBA" id="ARBA00022823"/>
    </source>
</evidence>
<evidence type="ECO:0000256" key="7">
    <source>
        <dbReference type="ARBA" id="ARBA00022832"/>
    </source>
</evidence>
<keyword evidence="14" id="KW-1185">Reference proteome</keyword>
<evidence type="ECO:0000259" key="12">
    <source>
        <dbReference type="PROSITE" id="PS50968"/>
    </source>
</evidence>
<keyword evidence="6" id="KW-0450">Lipoyl</keyword>
<evidence type="ECO:0000256" key="11">
    <source>
        <dbReference type="RuleBase" id="RU364072"/>
    </source>
</evidence>
<dbReference type="InterPro" id="IPR050709">
    <property type="entry name" value="Biotin_Carboxyl_Carrier/Decarb"/>
</dbReference>
<dbReference type="PROSITE" id="PS00189">
    <property type="entry name" value="LIPOYL"/>
    <property type="match status" value="1"/>
</dbReference>
<dbReference type="PANTHER" id="PTHR45266">
    <property type="entry name" value="OXALOACETATE DECARBOXYLASE ALPHA CHAIN"/>
    <property type="match status" value="1"/>
</dbReference>
<dbReference type="EMBL" id="JANGSQ010000111">
    <property type="protein sequence ID" value="MCW4592369.1"/>
    <property type="molecule type" value="Genomic_DNA"/>
</dbReference>
<organism evidence="13 14">
    <name type="scientific">Gluconacetobacter entanii</name>
    <dbReference type="NCBI Taxonomy" id="108528"/>
    <lineage>
        <taxon>Bacteria</taxon>
        <taxon>Pseudomonadati</taxon>
        <taxon>Pseudomonadota</taxon>
        <taxon>Alphaproteobacteria</taxon>
        <taxon>Acetobacterales</taxon>
        <taxon>Acetobacteraceae</taxon>
        <taxon>Gluconacetobacter</taxon>
    </lineage>
</organism>
<dbReference type="Pfam" id="PF00364">
    <property type="entry name" value="Biotin_lipoyl"/>
    <property type="match status" value="1"/>
</dbReference>
<evidence type="ECO:0000313" key="13">
    <source>
        <dbReference type="EMBL" id="MCW4592369.1"/>
    </source>
</evidence>
<evidence type="ECO:0000256" key="1">
    <source>
        <dbReference type="ARBA" id="ARBA00001938"/>
    </source>
</evidence>
<dbReference type="InterPro" id="IPR011053">
    <property type="entry name" value="Single_hybrid_motif"/>
</dbReference>
<keyword evidence="9 11" id="KW-0275">Fatty acid biosynthesis</keyword>
<proteinExistence type="predicted"/>
<keyword evidence="5 11" id="KW-0444">Lipid biosynthesis</keyword>
<keyword evidence="8 11" id="KW-0443">Lipid metabolism</keyword>
<keyword evidence="7 11" id="KW-0276">Fatty acid metabolism</keyword>
<reference evidence="13 14" key="1">
    <citation type="submission" date="2022-07" db="EMBL/GenBank/DDBJ databases">
        <title>Genome stability of Gluconacetobacter entanii AV429.</title>
        <authorList>
            <person name="Trcek J."/>
            <person name="Cepec E."/>
        </authorList>
    </citation>
    <scope>NUCLEOTIDE SEQUENCE [LARGE SCALE GENOMIC DNA]</scope>
    <source>
        <strain evidence="13 14">AV429_2022</strain>
    </source>
</reference>
<gene>
    <name evidence="13" type="ORF">NO263_17420</name>
</gene>
<dbReference type="InterPro" id="IPR001882">
    <property type="entry name" value="Biotin_BS"/>
</dbReference>
<keyword evidence="10 11" id="KW-0092">Biotin</keyword>
<dbReference type="RefSeq" id="WP_171789582.1">
    <property type="nucleotide sequence ID" value="NZ_JABJWD010000003.1"/>
</dbReference>
<comment type="pathway">
    <text evidence="3 11">Lipid metabolism; fatty acid biosynthesis.</text>
</comment>
<comment type="cofactor">
    <cofactor evidence="1">
        <name>(R)-lipoate</name>
        <dbReference type="ChEBI" id="CHEBI:83088"/>
    </cofactor>
</comment>
<accession>A0ABT3KA98</accession>
<comment type="caution">
    <text evidence="13">The sequence shown here is derived from an EMBL/GenBank/DDBJ whole genome shotgun (WGS) entry which is preliminary data.</text>
</comment>
<dbReference type="PANTHER" id="PTHR45266:SF3">
    <property type="entry name" value="OXALOACETATE DECARBOXYLASE ALPHA CHAIN"/>
    <property type="match status" value="1"/>
</dbReference>
<sequence length="142" mass="15316">MSVDLARLDLLMARMQALGIRELDVTEGDTRIHLCRDVETASPFVPVAPAEAETSAVSKPVARTIMAGMHGQFYTAPEPGALPFVRPGQDVVAGQPLYVLEVMKTITRVEAEYPCTVLEILCKNGETVAPGTPLFTVEPLHA</sequence>
<comment type="function">
    <text evidence="2 11">This protein is a component of the acetyl coenzyme A carboxylase complex; first, biotin carboxylase catalyzes the carboxylation of the carrier protein and then the transcarboxylase transfers the carboxyl group to form malonyl-CoA.</text>
</comment>
<evidence type="ECO:0000256" key="2">
    <source>
        <dbReference type="ARBA" id="ARBA00003761"/>
    </source>
</evidence>